<reference evidence="2 3" key="1">
    <citation type="journal article" date="2019" name="Int. J. Syst. Evol. Microbiol.">
        <title>The Global Catalogue of Microorganisms (GCM) 10K type strain sequencing project: providing services to taxonomists for standard genome sequencing and annotation.</title>
        <authorList>
            <consortium name="The Broad Institute Genomics Platform"/>
            <consortium name="The Broad Institute Genome Sequencing Center for Infectious Disease"/>
            <person name="Wu L."/>
            <person name="Ma J."/>
        </authorList>
    </citation>
    <scope>NUCLEOTIDE SEQUENCE [LARGE SCALE GENOMIC DNA]</scope>
    <source>
        <strain evidence="2 3">JCM 10649</strain>
    </source>
</reference>
<dbReference type="InterPro" id="IPR000683">
    <property type="entry name" value="Gfo/Idh/MocA-like_OxRdtase_N"/>
</dbReference>
<feature type="domain" description="Gfo/Idh/MocA-like oxidoreductase N-terminal" evidence="1">
    <location>
        <begin position="1"/>
        <end position="79"/>
    </location>
</feature>
<dbReference type="Proteomes" id="UP001499895">
    <property type="component" value="Unassembled WGS sequence"/>
</dbReference>
<organism evidence="2 3">
    <name type="scientific">Streptomyces stramineus</name>
    <dbReference type="NCBI Taxonomy" id="173861"/>
    <lineage>
        <taxon>Bacteria</taxon>
        <taxon>Bacillati</taxon>
        <taxon>Actinomycetota</taxon>
        <taxon>Actinomycetes</taxon>
        <taxon>Kitasatosporales</taxon>
        <taxon>Streptomycetaceae</taxon>
        <taxon>Streptomyces</taxon>
    </lineage>
</organism>
<comment type="caution">
    <text evidence="2">The sequence shown here is derived from an EMBL/GenBank/DDBJ whole genome shotgun (WGS) entry which is preliminary data.</text>
</comment>
<name>A0ABN0ZCY5_9ACTN</name>
<keyword evidence="3" id="KW-1185">Reference proteome</keyword>
<dbReference type="InterPro" id="IPR036291">
    <property type="entry name" value="NAD(P)-bd_dom_sf"/>
</dbReference>
<dbReference type="RefSeq" id="WP_344084009.1">
    <property type="nucleotide sequence ID" value="NZ_BAAAHB010000001.1"/>
</dbReference>
<dbReference type="SUPFAM" id="SSF51735">
    <property type="entry name" value="NAD(P)-binding Rossmann-fold domains"/>
    <property type="match status" value="1"/>
</dbReference>
<gene>
    <name evidence="2" type="ORF">GCM10009544_02520</name>
</gene>
<proteinExistence type="predicted"/>
<dbReference type="Pfam" id="PF01408">
    <property type="entry name" value="GFO_IDH_MocA"/>
    <property type="match status" value="1"/>
</dbReference>
<accession>A0ABN0ZCY5</accession>
<dbReference type="Gene3D" id="3.40.50.720">
    <property type="entry name" value="NAD(P)-binding Rossmann-like Domain"/>
    <property type="match status" value="1"/>
</dbReference>
<evidence type="ECO:0000259" key="1">
    <source>
        <dbReference type="Pfam" id="PF01408"/>
    </source>
</evidence>
<evidence type="ECO:0000313" key="3">
    <source>
        <dbReference type="Proteomes" id="UP001499895"/>
    </source>
</evidence>
<protein>
    <recommendedName>
        <fullName evidence="1">Gfo/Idh/MocA-like oxidoreductase N-terminal domain-containing protein</fullName>
    </recommendedName>
</protein>
<evidence type="ECO:0000313" key="2">
    <source>
        <dbReference type="EMBL" id="GAA0443218.1"/>
    </source>
</evidence>
<dbReference type="EMBL" id="BAAAHB010000001">
    <property type="protein sequence ID" value="GAA0443218.1"/>
    <property type="molecule type" value="Genomic_DNA"/>
</dbReference>
<sequence length="87" mass="9243">MKIALLGTNFGQAHAAVYAARDDVEVVMFGRDADKTAQAAGQFGFAASTDLDAAFTDPSFDLVDVCLPIALHAPMVLRAPWRPASTF</sequence>